<dbReference type="InterPro" id="IPR007803">
    <property type="entry name" value="Asp/Arg/Pro-Hydrxlase"/>
</dbReference>
<dbReference type="SUPFAM" id="SSF51197">
    <property type="entry name" value="Clavaminate synthase-like"/>
    <property type="match status" value="1"/>
</dbReference>
<feature type="compositionally biased region" description="Basic and acidic residues" evidence="2">
    <location>
        <begin position="315"/>
        <end position="327"/>
    </location>
</feature>
<feature type="compositionally biased region" description="Acidic residues" evidence="2">
    <location>
        <begin position="175"/>
        <end position="186"/>
    </location>
</feature>
<accession>A0AAN8RSV7</accession>
<dbReference type="PANTHER" id="PTHR12366">
    <property type="entry name" value="ASPARTYL/ASPARAGINYL BETA-HYDROXYLASE"/>
    <property type="match status" value="1"/>
</dbReference>
<feature type="region of interest" description="Disordered" evidence="2">
    <location>
        <begin position="1"/>
        <end position="41"/>
    </location>
</feature>
<feature type="compositionally biased region" description="Acidic residues" evidence="2">
    <location>
        <begin position="644"/>
        <end position="706"/>
    </location>
</feature>
<reference evidence="5 6" key="1">
    <citation type="submission" date="2023-10" db="EMBL/GenBank/DDBJ databases">
        <title>Genomes of two closely related lineages of the louse Polyplax serrata with different host specificities.</title>
        <authorList>
            <person name="Martinu J."/>
            <person name="Tarabai H."/>
            <person name="Stefka J."/>
            <person name="Hypsa V."/>
        </authorList>
    </citation>
    <scope>NUCLEOTIDE SEQUENCE [LARGE SCALE GENOMIC DNA]</scope>
    <source>
        <strain evidence="5">HR10_N</strain>
    </source>
</reference>
<feature type="compositionally biased region" description="Basic and acidic residues" evidence="2">
    <location>
        <begin position="24"/>
        <end position="41"/>
    </location>
</feature>
<dbReference type="Proteomes" id="UP001372834">
    <property type="component" value="Unassembled WGS sequence"/>
</dbReference>
<evidence type="ECO:0000256" key="3">
    <source>
        <dbReference type="SAM" id="Phobius"/>
    </source>
</evidence>
<feature type="region of interest" description="Disordered" evidence="2">
    <location>
        <begin position="285"/>
        <end position="328"/>
    </location>
</feature>
<protein>
    <recommendedName>
        <fullName evidence="4">Aspartyl/asparaginy/proline hydroxylase domain-containing protein</fullName>
    </recommendedName>
</protein>
<dbReference type="InterPro" id="IPR039038">
    <property type="entry name" value="ASPH"/>
</dbReference>
<keyword evidence="3" id="KW-0812">Transmembrane</keyword>
<feature type="region of interest" description="Disordered" evidence="2">
    <location>
        <begin position="526"/>
        <end position="752"/>
    </location>
</feature>
<dbReference type="InterPro" id="IPR011990">
    <property type="entry name" value="TPR-like_helical_dom_sf"/>
</dbReference>
<feature type="transmembrane region" description="Helical" evidence="3">
    <location>
        <begin position="64"/>
        <end position="86"/>
    </location>
</feature>
<dbReference type="Gene3D" id="2.60.120.330">
    <property type="entry name" value="B-lactam Antibiotic, Isopenicillin N Synthase, Chain"/>
    <property type="match status" value="1"/>
</dbReference>
<dbReference type="Gene3D" id="1.25.40.10">
    <property type="entry name" value="Tetratricopeptide repeat domain"/>
    <property type="match status" value="1"/>
</dbReference>
<organism evidence="5 6">
    <name type="scientific">Polyplax serrata</name>
    <name type="common">Common mouse louse</name>
    <dbReference type="NCBI Taxonomy" id="468196"/>
    <lineage>
        <taxon>Eukaryota</taxon>
        <taxon>Metazoa</taxon>
        <taxon>Ecdysozoa</taxon>
        <taxon>Arthropoda</taxon>
        <taxon>Hexapoda</taxon>
        <taxon>Insecta</taxon>
        <taxon>Pterygota</taxon>
        <taxon>Neoptera</taxon>
        <taxon>Paraneoptera</taxon>
        <taxon>Psocodea</taxon>
        <taxon>Troctomorpha</taxon>
        <taxon>Phthiraptera</taxon>
        <taxon>Anoplura</taxon>
        <taxon>Polyplacidae</taxon>
        <taxon>Polyplax</taxon>
    </lineage>
</organism>
<feature type="compositionally biased region" description="Basic and acidic residues" evidence="2">
    <location>
        <begin position="632"/>
        <end position="641"/>
    </location>
</feature>
<evidence type="ECO:0000256" key="1">
    <source>
        <dbReference type="ARBA" id="ARBA00007730"/>
    </source>
</evidence>
<comment type="similarity">
    <text evidence="1">Belongs to the aspartyl/asparaginyl beta-hydroxylase family.</text>
</comment>
<dbReference type="InterPro" id="IPR027443">
    <property type="entry name" value="IPNS-like_sf"/>
</dbReference>
<feature type="region of interest" description="Disordered" evidence="2">
    <location>
        <begin position="353"/>
        <end position="432"/>
    </location>
</feature>
<feature type="compositionally biased region" description="Acidic residues" evidence="2">
    <location>
        <begin position="213"/>
        <end position="264"/>
    </location>
</feature>
<feature type="region of interest" description="Disordered" evidence="2">
    <location>
        <begin position="168"/>
        <end position="267"/>
    </location>
</feature>
<feature type="compositionally biased region" description="Basic and acidic residues" evidence="2">
    <location>
        <begin position="466"/>
        <end position="480"/>
    </location>
</feature>
<proteinExistence type="inferred from homology"/>
<dbReference type="Pfam" id="PF05118">
    <property type="entry name" value="Asp_Arg_Hydrox"/>
    <property type="match status" value="1"/>
</dbReference>
<evidence type="ECO:0000256" key="2">
    <source>
        <dbReference type="SAM" id="MobiDB-lite"/>
    </source>
</evidence>
<dbReference type="PANTHER" id="PTHR12366:SF29">
    <property type="entry name" value="ASPARTYL BETA-HYDROXYLASE, ISOFORM L"/>
    <property type="match status" value="1"/>
</dbReference>
<feature type="compositionally biased region" description="Acidic residues" evidence="2">
    <location>
        <begin position="735"/>
        <end position="748"/>
    </location>
</feature>
<dbReference type="EMBL" id="JAWJWE010000040">
    <property type="protein sequence ID" value="KAK6619573.1"/>
    <property type="molecule type" value="Genomic_DNA"/>
</dbReference>
<feature type="compositionally biased region" description="Acidic residues" evidence="2">
    <location>
        <begin position="357"/>
        <end position="395"/>
    </location>
</feature>
<evidence type="ECO:0000313" key="6">
    <source>
        <dbReference type="Proteomes" id="UP001372834"/>
    </source>
</evidence>
<dbReference type="SUPFAM" id="SSF48452">
    <property type="entry name" value="TPR-like"/>
    <property type="match status" value="1"/>
</dbReference>
<evidence type="ECO:0000259" key="4">
    <source>
        <dbReference type="Pfam" id="PF05118"/>
    </source>
</evidence>
<feature type="domain" description="Aspartyl/asparaginy/proline hydroxylase" evidence="4">
    <location>
        <begin position="1035"/>
        <end position="1188"/>
    </location>
</feature>
<feature type="compositionally biased region" description="Acidic residues" evidence="2">
    <location>
        <begin position="289"/>
        <end position="300"/>
    </location>
</feature>
<gene>
    <name evidence="5" type="ORF">RUM43_012330</name>
</gene>
<feature type="region of interest" description="Disordered" evidence="2">
    <location>
        <begin position="460"/>
        <end position="488"/>
    </location>
</feature>
<dbReference type="GO" id="GO:0062101">
    <property type="term" value="F:peptidyl-aspartic acid 3-dioxygenase activity"/>
    <property type="evidence" value="ECO:0007669"/>
    <property type="project" value="InterPro"/>
</dbReference>
<feature type="compositionally biased region" description="Acidic residues" evidence="2">
    <location>
        <begin position="564"/>
        <end position="609"/>
    </location>
</feature>
<keyword evidence="3" id="KW-1133">Transmembrane helix</keyword>
<sequence length="1201" mass="138852">MSGDVQPRKRKDKRRKKEGGSLGDIHDTTSTHKFKSEPSKKSFDLNDLGEKIHIQNEHGIGGNICVKIVFFCLLALLVGAVGLIYVHSQGSTDVDLPSVEESRFSEYFTGWLDDAVDDHEHETAEHADDGDDHEHNEEDVISSFFNFGAKEEPEKEEEPDIIEEKFMESEQQPAESEEEAQEDEDGNDGKYKDNEDDNELGDVPIKKRKLLASDEEDDDDGDDNDNDNDNDDDDDDENENEEGDEEKEEEEYDASQEDDSGDIEENNRKRKYKFFGKKFIRNFRNIHIDDDDDDDEDEDVSKEQLNTSGGEEEEINKHVTYEDDKKASKLSRIIKLKNTKNVDKKEVFRLKPIVDDSGYDEIDESDVEDDKYENEGEDEDEDEDEDEGEGEDESLENQKEENESENENEFDSIDDNEKSETDGDDDDDDDIVEEMPVVSKIKYLIESINIRDLINQLSTGAEVEEDTRRKGDAKEEKGANEETGGDDETADQISYSVVVTLKVGVGIALIIVAHLVLVQKWKAKGNVPPDESGECEGENLSTEQEPVISRRQTLVPEDVSLNDGLDEEDMEEEPESDEEVDENYEKEECSENEEGEGEEEDDDDDDYQEEGQVFRMQLGDKWRTLQNNNTNIKEKHSDKVNFLENEDEEDEEVQNEDDFEHVDDVENEEDYDDENCEEEEELEDEEEDVEEGHYEEDDVEEEEPEEDYFKSKNFSPREDAAPIPPPRSHKRSGQSEEEELEGQSEEVVVEEKTSFRGDVVKQEQEELNSAEVKQTNADEWSFRQEFQYADEQFENNPKLALRTFEEILSKKPTLVRALVGRARVLDHIAEVERSNTYLKQATNAYMKLILQEGHRLDDEMFEKLSERCIQRMRFGGYLGAAIEIHKALVQRFPKTPKFRNTLAVTYLMSNYIEPARKVLKETLTLWPENGFALVHYGFILKTTDNNMEEGAKLLMKGINTKEEGVIDGMFFFHLGDALNRLGKPEKAIKWYDLGVEEGLFLSRYQRSLYNVNRLKGQPWWTKEETTYQNFFDRLEKNWREIRREGLELYNAKGVNLFKAESENLKNTGDWRQMDLFFRGRKQPNCDKAPVTCSLVSAFKPAARCTRGQIKFSVMLPNTHVWPHCGPTNCRLRSHLGLVVPPKTYIRVAEETRTWEEGKFIIFDDSFEHEVWHNGTSLRLVLIVDIWHPELTEHERQSLSPI</sequence>
<feature type="compositionally biased region" description="Basic and acidic residues" evidence="2">
    <location>
        <begin position="707"/>
        <end position="720"/>
    </location>
</feature>
<evidence type="ECO:0000313" key="5">
    <source>
        <dbReference type="EMBL" id="KAK6619573.1"/>
    </source>
</evidence>
<feature type="compositionally biased region" description="Acidic residues" evidence="2">
    <location>
        <begin position="422"/>
        <end position="432"/>
    </location>
</feature>
<name>A0AAN8RSV7_POLSC</name>
<keyword evidence="3" id="KW-0472">Membrane</keyword>
<feature type="compositionally biased region" description="Acidic residues" evidence="2">
    <location>
        <begin position="402"/>
        <end position="414"/>
    </location>
</feature>
<comment type="caution">
    <text evidence="5">The sequence shown here is derived from an EMBL/GenBank/DDBJ whole genome shotgun (WGS) entry which is preliminary data.</text>
</comment>
<dbReference type="GO" id="GO:0005783">
    <property type="term" value="C:endoplasmic reticulum"/>
    <property type="evidence" value="ECO:0007669"/>
    <property type="project" value="TreeGrafter"/>
</dbReference>
<feature type="compositionally biased region" description="Basic residues" evidence="2">
    <location>
        <begin position="8"/>
        <end position="17"/>
    </location>
</feature>
<dbReference type="AlphaFoldDB" id="A0AAN8RSV7"/>